<evidence type="ECO:0000313" key="13">
    <source>
        <dbReference type="EMBL" id="VFK14546.1"/>
    </source>
</evidence>
<keyword evidence="7 12" id="KW-0997">Cell inner membrane</keyword>
<dbReference type="GO" id="GO:0017004">
    <property type="term" value="P:cytochrome complex assembly"/>
    <property type="evidence" value="ECO:0007669"/>
    <property type="project" value="UniProtKB-KW"/>
</dbReference>
<evidence type="ECO:0000256" key="9">
    <source>
        <dbReference type="ARBA" id="ARBA00022748"/>
    </source>
</evidence>
<evidence type="ECO:0000256" key="8">
    <source>
        <dbReference type="ARBA" id="ARBA00022692"/>
    </source>
</evidence>
<protein>
    <recommendedName>
        <fullName evidence="4 12">Heme exporter protein D</fullName>
    </recommendedName>
</protein>
<keyword evidence="9 12" id="KW-0201">Cytochrome c-type biogenesis</keyword>
<dbReference type="Pfam" id="PF04995">
    <property type="entry name" value="CcmD"/>
    <property type="match status" value="1"/>
</dbReference>
<dbReference type="InterPro" id="IPR052075">
    <property type="entry name" value="Heme_exporter_D"/>
</dbReference>
<dbReference type="GO" id="GO:0005886">
    <property type="term" value="C:plasma membrane"/>
    <property type="evidence" value="ECO:0007669"/>
    <property type="project" value="UniProtKB-SubCell"/>
</dbReference>
<evidence type="ECO:0000256" key="7">
    <source>
        <dbReference type="ARBA" id="ARBA00022519"/>
    </source>
</evidence>
<evidence type="ECO:0000256" key="2">
    <source>
        <dbReference type="ARBA" id="ARBA00004377"/>
    </source>
</evidence>
<dbReference type="GO" id="GO:0015886">
    <property type="term" value="P:heme transport"/>
    <property type="evidence" value="ECO:0007669"/>
    <property type="project" value="InterPro"/>
</dbReference>
<name>A0A450WBU7_9GAMM</name>
<keyword evidence="11 12" id="KW-0472">Membrane</keyword>
<dbReference type="EMBL" id="CAADFN010000009">
    <property type="protein sequence ID" value="VFK14546.1"/>
    <property type="molecule type" value="Genomic_DNA"/>
</dbReference>
<dbReference type="NCBIfam" id="TIGR03141">
    <property type="entry name" value="cytochro_ccmD"/>
    <property type="match status" value="1"/>
</dbReference>
<evidence type="ECO:0000256" key="1">
    <source>
        <dbReference type="ARBA" id="ARBA00002442"/>
    </source>
</evidence>
<dbReference type="PANTHER" id="PTHR37531:SF1">
    <property type="entry name" value="HEME EXPORTER PROTEIN D"/>
    <property type="match status" value="1"/>
</dbReference>
<comment type="subcellular location">
    <subcellularLocation>
        <location evidence="2 12">Cell inner membrane</location>
        <topology evidence="2 12">Single-pass membrane protein</topology>
    </subcellularLocation>
</comment>
<organism evidence="13">
    <name type="scientific">Candidatus Kentrum sp. LFY</name>
    <dbReference type="NCBI Taxonomy" id="2126342"/>
    <lineage>
        <taxon>Bacteria</taxon>
        <taxon>Pseudomonadati</taxon>
        <taxon>Pseudomonadota</taxon>
        <taxon>Gammaproteobacteria</taxon>
        <taxon>Candidatus Kentrum</taxon>
    </lineage>
</organism>
<sequence length="54" mass="6557">MMEFFHMGGYAFYVWGAYGLAFVILLINLIQPVFCRRRTEKELVRRMRLEETRP</sequence>
<dbReference type="GO" id="GO:1903607">
    <property type="term" value="P:cytochrome c biosynthetic process"/>
    <property type="evidence" value="ECO:0007669"/>
    <property type="project" value="TreeGrafter"/>
</dbReference>
<feature type="transmembrane region" description="Helical" evidence="12">
    <location>
        <begin position="12"/>
        <end position="35"/>
    </location>
</feature>
<dbReference type="AlphaFoldDB" id="A0A450WBU7"/>
<keyword evidence="5 12" id="KW-0813">Transport</keyword>
<evidence type="ECO:0000256" key="4">
    <source>
        <dbReference type="ARBA" id="ARBA00016461"/>
    </source>
</evidence>
<reference evidence="13" key="1">
    <citation type="submission" date="2019-02" db="EMBL/GenBank/DDBJ databases">
        <authorList>
            <person name="Gruber-Vodicka R. H."/>
            <person name="Seah K. B. B."/>
        </authorList>
    </citation>
    <scope>NUCLEOTIDE SEQUENCE</scope>
    <source>
        <strain evidence="13">BECK_BY7</strain>
    </source>
</reference>
<keyword evidence="10 12" id="KW-1133">Transmembrane helix</keyword>
<gene>
    <name evidence="13" type="ORF">BECKLFY1418C_GA0070996_100926</name>
</gene>
<accession>A0A450WBU7</accession>
<evidence type="ECO:0000256" key="3">
    <source>
        <dbReference type="ARBA" id="ARBA00008741"/>
    </source>
</evidence>
<comment type="similarity">
    <text evidence="3 12">Belongs to the CcmD/CycX/HelD family.</text>
</comment>
<evidence type="ECO:0000256" key="10">
    <source>
        <dbReference type="ARBA" id="ARBA00022989"/>
    </source>
</evidence>
<proteinExistence type="inferred from homology"/>
<evidence type="ECO:0000256" key="6">
    <source>
        <dbReference type="ARBA" id="ARBA00022475"/>
    </source>
</evidence>
<comment type="function">
    <text evidence="1 12">Required for the export of heme to the periplasm for the biogenesis of c-type cytochromes.</text>
</comment>
<evidence type="ECO:0000256" key="5">
    <source>
        <dbReference type="ARBA" id="ARBA00022448"/>
    </source>
</evidence>
<evidence type="ECO:0000256" key="11">
    <source>
        <dbReference type="ARBA" id="ARBA00023136"/>
    </source>
</evidence>
<keyword evidence="6 12" id="KW-1003">Cell membrane</keyword>
<dbReference type="InterPro" id="IPR007078">
    <property type="entry name" value="Haem_export_protD_CcmD"/>
</dbReference>
<evidence type="ECO:0000256" key="12">
    <source>
        <dbReference type="RuleBase" id="RU363101"/>
    </source>
</evidence>
<keyword evidence="8 12" id="KW-0812">Transmembrane</keyword>
<dbReference type="PANTHER" id="PTHR37531">
    <property type="entry name" value="HEME EXPORTER PROTEIN D"/>
    <property type="match status" value="1"/>
</dbReference>